<comment type="caution">
    <text evidence="6">The sequence shown here is derived from an EMBL/GenBank/DDBJ whole genome shotgun (WGS) entry which is preliminary data.</text>
</comment>
<evidence type="ECO:0000313" key="7">
    <source>
        <dbReference type="Proteomes" id="UP000253769"/>
    </source>
</evidence>
<dbReference type="EMBL" id="QQOH01000002">
    <property type="protein sequence ID" value="RDE22411.1"/>
    <property type="molecule type" value="Genomic_DNA"/>
</dbReference>
<evidence type="ECO:0000256" key="1">
    <source>
        <dbReference type="ARBA" id="ARBA00004117"/>
    </source>
</evidence>
<dbReference type="Proteomes" id="UP000253769">
    <property type="component" value="Unassembled WGS sequence"/>
</dbReference>
<dbReference type="NCBIfam" id="TIGR00205">
    <property type="entry name" value="fliE"/>
    <property type="match status" value="1"/>
</dbReference>
<sequence length="119" mass="12686">MKAERADIQNVLAQMRALKTQAQQGVQPVEAPGAAAGVDPASKIEPGSFGNLLKRAIDSVNETQSASSKLVTAYEKGDPSVDLPQVMIGLQKASVSFQAMTQVRNRLVSAYEDISKMPI</sequence>
<dbReference type="OrthoDB" id="8909229at2"/>
<keyword evidence="7" id="KW-1185">Reference proteome</keyword>
<evidence type="ECO:0000256" key="5">
    <source>
        <dbReference type="HAMAP-Rule" id="MF_00724"/>
    </source>
</evidence>
<proteinExistence type="inferred from homology"/>
<dbReference type="InterPro" id="IPR001624">
    <property type="entry name" value="FliE"/>
</dbReference>
<keyword evidence="6" id="KW-0282">Flagellum</keyword>
<comment type="subcellular location">
    <subcellularLocation>
        <location evidence="1 5">Bacterial flagellum basal body</location>
    </subcellularLocation>
</comment>
<dbReference type="HAMAP" id="MF_00724">
    <property type="entry name" value="FliE"/>
    <property type="match status" value="1"/>
</dbReference>
<dbReference type="GO" id="GO:0005198">
    <property type="term" value="F:structural molecule activity"/>
    <property type="evidence" value="ECO:0007669"/>
    <property type="project" value="UniProtKB-UniRule"/>
</dbReference>
<dbReference type="GO" id="GO:0003774">
    <property type="term" value="F:cytoskeletal motor activity"/>
    <property type="evidence" value="ECO:0007669"/>
    <property type="project" value="InterPro"/>
</dbReference>
<gene>
    <name evidence="5" type="primary">fliE</name>
    <name evidence="6" type="ORF">DV711_07340</name>
</gene>
<dbReference type="Pfam" id="PF02049">
    <property type="entry name" value="FliE"/>
    <property type="match status" value="1"/>
</dbReference>
<dbReference type="PANTHER" id="PTHR34653:SF1">
    <property type="entry name" value="FLAGELLAR HOOK-BASAL BODY COMPLEX PROTEIN FLIE"/>
    <property type="match status" value="1"/>
</dbReference>
<name>A0A369WLS5_9GAMM</name>
<dbReference type="AlphaFoldDB" id="A0A369WLS5"/>
<dbReference type="GO" id="GO:0071973">
    <property type="term" value="P:bacterial-type flagellum-dependent cell motility"/>
    <property type="evidence" value="ECO:0007669"/>
    <property type="project" value="InterPro"/>
</dbReference>
<reference evidence="6 7" key="1">
    <citation type="submission" date="2018-07" db="EMBL/GenBank/DDBJ databases">
        <title>Motiliproteus coralliicola sp. nov., a bacterium isolated from Coral.</title>
        <authorList>
            <person name="Wang G."/>
        </authorList>
    </citation>
    <scope>NUCLEOTIDE SEQUENCE [LARGE SCALE GENOMIC DNA]</scope>
    <source>
        <strain evidence="6 7">C34</strain>
    </source>
</reference>
<evidence type="ECO:0000256" key="3">
    <source>
        <dbReference type="ARBA" id="ARBA00018024"/>
    </source>
</evidence>
<dbReference type="RefSeq" id="WP_114695036.1">
    <property type="nucleotide sequence ID" value="NZ_QQOH01000002.1"/>
</dbReference>
<evidence type="ECO:0000313" key="6">
    <source>
        <dbReference type="EMBL" id="RDE22411.1"/>
    </source>
</evidence>
<comment type="similarity">
    <text evidence="2 5">Belongs to the FliE family.</text>
</comment>
<keyword evidence="6" id="KW-0969">Cilium</keyword>
<evidence type="ECO:0000256" key="4">
    <source>
        <dbReference type="ARBA" id="ARBA00023143"/>
    </source>
</evidence>
<evidence type="ECO:0000256" key="2">
    <source>
        <dbReference type="ARBA" id="ARBA00009272"/>
    </source>
</evidence>
<organism evidence="6 7">
    <name type="scientific">Motiliproteus coralliicola</name>
    <dbReference type="NCBI Taxonomy" id="2283196"/>
    <lineage>
        <taxon>Bacteria</taxon>
        <taxon>Pseudomonadati</taxon>
        <taxon>Pseudomonadota</taxon>
        <taxon>Gammaproteobacteria</taxon>
        <taxon>Oceanospirillales</taxon>
        <taxon>Oceanospirillaceae</taxon>
        <taxon>Motiliproteus</taxon>
    </lineage>
</organism>
<accession>A0A369WLS5</accession>
<keyword evidence="6" id="KW-0966">Cell projection</keyword>
<keyword evidence="4 5" id="KW-0975">Bacterial flagellum</keyword>
<dbReference type="PRINTS" id="PR01006">
    <property type="entry name" value="FLGHOOKFLIE"/>
</dbReference>
<dbReference type="PANTHER" id="PTHR34653">
    <property type="match status" value="1"/>
</dbReference>
<dbReference type="GO" id="GO:0009425">
    <property type="term" value="C:bacterial-type flagellum basal body"/>
    <property type="evidence" value="ECO:0007669"/>
    <property type="project" value="UniProtKB-SubCell"/>
</dbReference>
<protein>
    <recommendedName>
        <fullName evidence="3 5">Flagellar hook-basal body complex protein FliE</fullName>
    </recommendedName>
</protein>